<evidence type="ECO:0000256" key="1">
    <source>
        <dbReference type="SAM" id="SignalP"/>
    </source>
</evidence>
<protein>
    <submittedName>
        <fullName evidence="2">Putative secreted protein</fullName>
    </submittedName>
</protein>
<feature type="signal peptide" evidence="1">
    <location>
        <begin position="1"/>
        <end position="27"/>
    </location>
</feature>
<name>A0A023FZQ6_AMBTT</name>
<feature type="chain" id="PRO_5001520337" evidence="1">
    <location>
        <begin position="28"/>
        <end position="73"/>
    </location>
</feature>
<evidence type="ECO:0000313" key="2">
    <source>
        <dbReference type="EMBL" id="JAC27376.1"/>
    </source>
</evidence>
<reference evidence="2" key="1">
    <citation type="submission" date="2014-03" db="EMBL/GenBank/DDBJ databases">
        <title>The sialotranscriptome of Amblyomma triste, Amblyomma parvum and Amblyomma cajennense ticks, uncovered by 454-based RNA-seq.</title>
        <authorList>
            <person name="Garcia G.R."/>
            <person name="Gardinassi L.G."/>
            <person name="Ribeiro J.M."/>
            <person name="Anatriello E."/>
            <person name="Ferreira B.R."/>
            <person name="Moreira H.N."/>
            <person name="Mafra C."/>
            <person name="Olegario M.M."/>
            <person name="Szabo P.J."/>
            <person name="Miranda-Santos I.K."/>
            <person name="Maruyama S.R."/>
        </authorList>
    </citation>
    <scope>NUCLEOTIDE SEQUENCE</scope>
    <source>
        <strain evidence="2">Mato Grasso do Sul</strain>
        <tissue evidence="2">Salivary glands</tissue>
    </source>
</reference>
<accession>A0A023FZQ6</accession>
<proteinExistence type="evidence at transcript level"/>
<dbReference type="EMBL" id="GBBM01008042">
    <property type="protein sequence ID" value="JAC27376.1"/>
    <property type="molecule type" value="mRNA"/>
</dbReference>
<organism evidence="2">
    <name type="scientific">Amblyomma triste</name>
    <name type="common">Neotropical tick</name>
    <dbReference type="NCBI Taxonomy" id="251400"/>
    <lineage>
        <taxon>Eukaryota</taxon>
        <taxon>Metazoa</taxon>
        <taxon>Ecdysozoa</taxon>
        <taxon>Arthropoda</taxon>
        <taxon>Chelicerata</taxon>
        <taxon>Arachnida</taxon>
        <taxon>Acari</taxon>
        <taxon>Parasitiformes</taxon>
        <taxon>Ixodida</taxon>
        <taxon>Ixodoidea</taxon>
        <taxon>Ixodidae</taxon>
        <taxon>Amblyomminae</taxon>
        <taxon>Amblyomma</taxon>
    </lineage>
</organism>
<sequence>MFAMLNQSYIVWLYLLLLIFIVHPCIVQPKKIQKGTLACHQGTMFYFRFNSFIKSPPSYFINCKTIVRKQDSV</sequence>
<dbReference type="AlphaFoldDB" id="A0A023FZQ6"/>
<keyword evidence="1" id="KW-0732">Signal</keyword>